<evidence type="ECO:0000256" key="6">
    <source>
        <dbReference type="ARBA" id="ARBA00023136"/>
    </source>
</evidence>
<evidence type="ECO:0000256" key="4">
    <source>
        <dbReference type="ARBA" id="ARBA00022692"/>
    </source>
</evidence>
<dbReference type="Pfam" id="PF04239">
    <property type="entry name" value="DUF421"/>
    <property type="match status" value="1"/>
</dbReference>
<protein>
    <submittedName>
        <fullName evidence="9">YetF domain-containing protein</fullName>
    </submittedName>
</protein>
<feature type="domain" description="YetF C-terminal" evidence="8">
    <location>
        <begin position="101"/>
        <end position="181"/>
    </location>
</feature>
<dbReference type="RefSeq" id="WP_418161469.1">
    <property type="nucleotide sequence ID" value="NZ_JBBLZC010000031.1"/>
</dbReference>
<evidence type="ECO:0000259" key="8">
    <source>
        <dbReference type="Pfam" id="PF04239"/>
    </source>
</evidence>
<evidence type="ECO:0000256" key="1">
    <source>
        <dbReference type="ARBA" id="ARBA00004651"/>
    </source>
</evidence>
<dbReference type="InterPro" id="IPR023090">
    <property type="entry name" value="UPF0702_alpha/beta_dom_sf"/>
</dbReference>
<feature type="transmembrane region" description="Helical" evidence="7">
    <location>
        <begin position="21"/>
        <end position="41"/>
    </location>
</feature>
<evidence type="ECO:0000313" key="10">
    <source>
        <dbReference type="Proteomes" id="UP001375743"/>
    </source>
</evidence>
<gene>
    <name evidence="9" type="ORF">U1T56_20910</name>
</gene>
<evidence type="ECO:0000256" key="7">
    <source>
        <dbReference type="SAM" id="Phobius"/>
    </source>
</evidence>
<dbReference type="InterPro" id="IPR007353">
    <property type="entry name" value="DUF421"/>
</dbReference>
<dbReference type="PANTHER" id="PTHR34582:SF6">
    <property type="entry name" value="UPF0702 TRANSMEMBRANE PROTEIN YCAP"/>
    <property type="match status" value="1"/>
</dbReference>
<feature type="transmembrane region" description="Helical" evidence="7">
    <location>
        <begin position="77"/>
        <end position="99"/>
    </location>
</feature>
<sequence length="190" mass="20768">MEDIVSWGRAALGIGLDAKEIGAAPMMLRAVVVYLVTILVARLGKKRFMGRTTAFDVILGIMLGSIASRAITGNAPFVPTLAATAALVGLHYLLSAATWRWHGFGTFLKGRSRILVRDGMIDRDELRRAHMSEHDLWEDLRGKGIDRLACVAEARLERSGQLSVLKAKPPPRIVEIAIEDGVKTVRLELG</sequence>
<evidence type="ECO:0000256" key="5">
    <source>
        <dbReference type="ARBA" id="ARBA00022989"/>
    </source>
</evidence>
<proteinExistence type="inferred from homology"/>
<comment type="subcellular location">
    <subcellularLocation>
        <location evidence="1">Cell membrane</location>
        <topology evidence="1">Multi-pass membrane protein</topology>
    </subcellularLocation>
</comment>
<keyword evidence="5 7" id="KW-1133">Transmembrane helix</keyword>
<keyword evidence="4 7" id="KW-0812">Transmembrane</keyword>
<dbReference type="Gene3D" id="3.30.240.20">
    <property type="entry name" value="bsu07140 like domains"/>
    <property type="match status" value="1"/>
</dbReference>
<dbReference type="Proteomes" id="UP001375743">
    <property type="component" value="Unassembled WGS sequence"/>
</dbReference>
<dbReference type="EMBL" id="JBBLZC010000031">
    <property type="protein sequence ID" value="MEK0085619.1"/>
    <property type="molecule type" value="Genomic_DNA"/>
</dbReference>
<comment type="similarity">
    <text evidence="2">Belongs to the UPF0702 family.</text>
</comment>
<keyword evidence="10" id="KW-1185">Reference proteome</keyword>
<name>A0ABU8XZ52_9PROT</name>
<organism evidence="9 10">
    <name type="scientific">Benzoatithermus flavus</name>
    <dbReference type="NCBI Taxonomy" id="3108223"/>
    <lineage>
        <taxon>Bacteria</taxon>
        <taxon>Pseudomonadati</taxon>
        <taxon>Pseudomonadota</taxon>
        <taxon>Alphaproteobacteria</taxon>
        <taxon>Geminicoccales</taxon>
        <taxon>Geminicoccaceae</taxon>
        <taxon>Benzoatithermus</taxon>
    </lineage>
</organism>
<keyword evidence="3" id="KW-1003">Cell membrane</keyword>
<keyword evidence="6 7" id="KW-0472">Membrane</keyword>
<evidence type="ECO:0000313" key="9">
    <source>
        <dbReference type="EMBL" id="MEK0085619.1"/>
    </source>
</evidence>
<accession>A0ABU8XZ52</accession>
<evidence type="ECO:0000256" key="3">
    <source>
        <dbReference type="ARBA" id="ARBA00022475"/>
    </source>
</evidence>
<evidence type="ECO:0000256" key="2">
    <source>
        <dbReference type="ARBA" id="ARBA00006448"/>
    </source>
</evidence>
<dbReference type="PANTHER" id="PTHR34582">
    <property type="entry name" value="UPF0702 TRANSMEMBRANE PROTEIN YCAP"/>
    <property type="match status" value="1"/>
</dbReference>
<reference evidence="9 10" key="1">
    <citation type="submission" date="2024-01" db="EMBL/GenBank/DDBJ databases">
        <title>Multi-omics insights into the function and evolution of sodium benzoate biodegradation pathways in Benzoatithermus flavus gen. nov., sp. nov. from hot spring.</title>
        <authorList>
            <person name="Hu C.-J."/>
            <person name="Li W.-J."/>
        </authorList>
    </citation>
    <scope>NUCLEOTIDE SEQUENCE [LARGE SCALE GENOMIC DNA]</scope>
    <source>
        <strain evidence="9 10">SYSU G07066</strain>
    </source>
</reference>
<comment type="caution">
    <text evidence="9">The sequence shown here is derived from an EMBL/GenBank/DDBJ whole genome shotgun (WGS) entry which is preliminary data.</text>
</comment>